<dbReference type="Ensembl" id="ENSAMXT00005054314.1">
    <property type="protein sequence ID" value="ENSAMXP00005050111.1"/>
    <property type="gene ID" value="ENSAMXG00005022771.1"/>
</dbReference>
<organism evidence="1 2">
    <name type="scientific">Astyanax mexicanus</name>
    <name type="common">Blind cave fish</name>
    <name type="synonym">Astyanax fasciatus mexicanus</name>
    <dbReference type="NCBI Taxonomy" id="7994"/>
    <lineage>
        <taxon>Eukaryota</taxon>
        <taxon>Metazoa</taxon>
        <taxon>Chordata</taxon>
        <taxon>Craniata</taxon>
        <taxon>Vertebrata</taxon>
        <taxon>Euteleostomi</taxon>
        <taxon>Actinopterygii</taxon>
        <taxon>Neopterygii</taxon>
        <taxon>Teleostei</taxon>
        <taxon>Ostariophysi</taxon>
        <taxon>Characiformes</taxon>
        <taxon>Characoidei</taxon>
        <taxon>Acestrorhamphidae</taxon>
        <taxon>Acestrorhamphinae</taxon>
        <taxon>Astyanax</taxon>
    </lineage>
</organism>
<protein>
    <recommendedName>
        <fullName evidence="3">Transposase Tc1-like domain-containing protein</fullName>
    </recommendedName>
</protein>
<evidence type="ECO:0000313" key="1">
    <source>
        <dbReference type="Ensembl" id="ENSAMXP00005050111.1"/>
    </source>
</evidence>
<evidence type="ECO:0000313" key="2">
    <source>
        <dbReference type="Proteomes" id="UP000694621"/>
    </source>
</evidence>
<dbReference type="SUPFAM" id="SSF46689">
    <property type="entry name" value="Homeodomain-like"/>
    <property type="match status" value="1"/>
</dbReference>
<dbReference type="AlphaFoldDB" id="A0A8B9LFP1"/>
<dbReference type="InterPro" id="IPR009057">
    <property type="entry name" value="Homeodomain-like_sf"/>
</dbReference>
<sequence>VSKRRVSVCFKRGQIVGARLAGASVTKTASLCDVSRATVSRVMSAYHQEGPTTSNRINCGRCKRKLSERDVRVLTRIVSKKHKTTAAQITAEFNVHLNSPVSIRTVRQDNTLLWSKTRIEALVLFICRMNSGKLHTVWAEVNSVCQEAGENRATSLLFYSVLDHICRCYIVRSQVPTPTHAALRGRKIGPAPSECVDGARSSHHS</sequence>
<dbReference type="Proteomes" id="UP000694621">
    <property type="component" value="Unplaced"/>
</dbReference>
<accession>A0A8B9LFP1</accession>
<reference evidence="1" key="1">
    <citation type="submission" date="2025-08" db="UniProtKB">
        <authorList>
            <consortium name="Ensembl"/>
        </authorList>
    </citation>
    <scope>IDENTIFICATION</scope>
</reference>
<dbReference type="Pfam" id="PF13384">
    <property type="entry name" value="HTH_23"/>
    <property type="match status" value="1"/>
</dbReference>
<evidence type="ECO:0008006" key="3">
    <source>
        <dbReference type="Google" id="ProtNLM"/>
    </source>
</evidence>
<name>A0A8B9LFP1_ASTMX</name>
<proteinExistence type="predicted"/>